<comment type="caution">
    <text evidence="2">The sequence shown here is derived from an EMBL/GenBank/DDBJ whole genome shotgun (WGS) entry which is preliminary data.</text>
</comment>
<organism evidence="2 3">
    <name type="scientific">Sediminicola luteus</name>
    <dbReference type="NCBI Taxonomy" id="319238"/>
    <lineage>
        <taxon>Bacteria</taxon>
        <taxon>Pseudomonadati</taxon>
        <taxon>Bacteroidota</taxon>
        <taxon>Flavobacteriia</taxon>
        <taxon>Flavobacteriales</taxon>
        <taxon>Flavobacteriaceae</taxon>
        <taxon>Sediminicola</taxon>
    </lineage>
</organism>
<dbReference type="RefSeq" id="WP_354619040.1">
    <property type="nucleotide sequence ID" value="NZ_JBEWYP010000007.1"/>
</dbReference>
<dbReference type="Proteomes" id="UP001549773">
    <property type="component" value="Unassembled WGS sequence"/>
</dbReference>
<keyword evidence="3" id="KW-1185">Reference proteome</keyword>
<keyword evidence="2" id="KW-0012">Acyltransferase</keyword>
<evidence type="ECO:0000313" key="3">
    <source>
        <dbReference type="Proteomes" id="UP001549773"/>
    </source>
</evidence>
<accession>A0ABV2TYA9</accession>
<evidence type="ECO:0000313" key="2">
    <source>
        <dbReference type="EMBL" id="MET7030249.1"/>
    </source>
</evidence>
<proteinExistence type="predicted"/>
<reference evidence="2 3" key="1">
    <citation type="submission" date="2024-07" db="EMBL/GenBank/DDBJ databases">
        <title>The genome sequence of type strain Sediminicola luteus GDMCC 1.2596T.</title>
        <authorList>
            <person name="Liu Y."/>
        </authorList>
    </citation>
    <scope>NUCLEOTIDE SEQUENCE [LARGE SCALE GENOMIC DNA]</scope>
    <source>
        <strain evidence="2 3">GDMCC 1.2596</strain>
    </source>
</reference>
<evidence type="ECO:0000259" key="1">
    <source>
        <dbReference type="Pfam" id="PF13480"/>
    </source>
</evidence>
<dbReference type="Pfam" id="PF13480">
    <property type="entry name" value="Acetyltransf_6"/>
    <property type="match status" value="1"/>
</dbReference>
<feature type="domain" description="BioF2-like acetyltransferase" evidence="1">
    <location>
        <begin position="96"/>
        <end position="240"/>
    </location>
</feature>
<dbReference type="InterPro" id="IPR038740">
    <property type="entry name" value="BioF2-like_GNAT_dom"/>
</dbReference>
<dbReference type="Gene3D" id="3.40.630.30">
    <property type="match status" value="1"/>
</dbReference>
<name>A0ABV2TYA9_9FLAO</name>
<dbReference type="EC" id="2.3.1.-" evidence="2"/>
<dbReference type="InterPro" id="IPR016181">
    <property type="entry name" value="Acyl_CoA_acyltransferase"/>
</dbReference>
<dbReference type="EMBL" id="JBEWYP010000007">
    <property type="protein sequence ID" value="MET7030249.1"/>
    <property type="molecule type" value="Genomic_DNA"/>
</dbReference>
<gene>
    <name evidence="2" type="ORF">ABXZ32_12645</name>
</gene>
<dbReference type="GO" id="GO:0016746">
    <property type="term" value="F:acyltransferase activity"/>
    <property type="evidence" value="ECO:0007669"/>
    <property type="project" value="UniProtKB-KW"/>
</dbReference>
<sequence>MTLFEKREIPDIYQKIEYVDNNKSLYEADTEDQFGQEKYHLYTVALIPEYLNTVLKKDNQFVQKTYYQNNLGYAIRMKDVNNIDSYLKSQFKSNHKVIKRSLNRLESCFNINYKTFFGSISKEEYSFLMSTLKEMLVRRFTQRNDEHKKLREWNIILDKTFDQINRKEASLFIIYDAKKPIDISLNYHFDKIVFSALSSYDIDYHKFGVGHVEMIKLVEWCLKDQFEYLELGYGDLEYKRRWCNHIYQFKYQVVYNQQSRIIPILAKIELFKLSIKEFLKEKQVNLIYNNIREKFSINSSKPIDGSESSLEKRTITEPDKFKNMVKIDPEIEQYKFLRTLLYEFLYSTVEHKDNTFIFMISDSPKSFLIRGKNNAQQITYRN</sequence>
<dbReference type="SUPFAM" id="SSF55729">
    <property type="entry name" value="Acyl-CoA N-acyltransferases (Nat)"/>
    <property type="match status" value="1"/>
</dbReference>
<keyword evidence="2" id="KW-0808">Transferase</keyword>
<protein>
    <submittedName>
        <fullName evidence="2">GNAT family N-acetyltransferase</fullName>
        <ecNumber evidence="2">2.3.1.-</ecNumber>
    </submittedName>
</protein>